<organism evidence="1">
    <name type="scientific">marine sediment metagenome</name>
    <dbReference type="NCBI Taxonomy" id="412755"/>
    <lineage>
        <taxon>unclassified sequences</taxon>
        <taxon>metagenomes</taxon>
        <taxon>ecological metagenomes</taxon>
    </lineage>
</organism>
<gene>
    <name evidence="1" type="ORF">LCGC14_1159160</name>
</gene>
<reference evidence="1" key="1">
    <citation type="journal article" date="2015" name="Nature">
        <title>Complex archaea that bridge the gap between prokaryotes and eukaryotes.</title>
        <authorList>
            <person name="Spang A."/>
            <person name="Saw J.H."/>
            <person name="Jorgensen S.L."/>
            <person name="Zaremba-Niedzwiedzka K."/>
            <person name="Martijn J."/>
            <person name="Lind A.E."/>
            <person name="van Eijk R."/>
            <person name="Schleper C."/>
            <person name="Guy L."/>
            <person name="Ettema T.J."/>
        </authorList>
    </citation>
    <scope>NUCLEOTIDE SEQUENCE</scope>
</reference>
<protein>
    <submittedName>
        <fullName evidence="1">Uncharacterized protein</fullName>
    </submittedName>
</protein>
<name>A0A0F9MGA1_9ZZZZ</name>
<comment type="caution">
    <text evidence="1">The sequence shown here is derived from an EMBL/GenBank/DDBJ whole genome shotgun (WGS) entry which is preliminary data.</text>
</comment>
<accession>A0A0F9MGA1</accession>
<sequence length="57" mass="6251">MFNLVFFIFLGGVYSPLDVGEIPTFDTFADCAEIGQAVVDSVPAPPGKIIWICEERD</sequence>
<dbReference type="EMBL" id="LAZR01005636">
    <property type="protein sequence ID" value="KKM98321.1"/>
    <property type="molecule type" value="Genomic_DNA"/>
</dbReference>
<proteinExistence type="predicted"/>
<evidence type="ECO:0000313" key="1">
    <source>
        <dbReference type="EMBL" id="KKM98321.1"/>
    </source>
</evidence>
<dbReference type="AlphaFoldDB" id="A0A0F9MGA1"/>